<accession>A0ABN9Y2I2</accession>
<evidence type="ECO:0008006" key="3">
    <source>
        <dbReference type="Google" id="ProtNLM"/>
    </source>
</evidence>
<protein>
    <recommendedName>
        <fullName evidence="3">Decapping nuclease</fullName>
    </recommendedName>
</protein>
<proteinExistence type="predicted"/>
<dbReference type="EMBL" id="CAUYUJ010021541">
    <property type="protein sequence ID" value="CAK0905332.1"/>
    <property type="molecule type" value="Genomic_DNA"/>
</dbReference>
<sequence>MTAVIQNTVKGLQTQLEARFRSVETNVTTLTQHMGNAEAHITAINNQLTEVMKKQSHFDSLKAQYPDLLANVEAKFFAIAQSYSIIFRNKQSYMWSPDCQLGIDGFRGVVRMKNDLDVWNLIEIKQVSIRNGEEQFTFEPNFEELEGRGITRGTIMTRIESQ</sequence>
<keyword evidence="2" id="KW-1185">Reference proteome</keyword>
<name>A0ABN9Y2I2_9DINO</name>
<evidence type="ECO:0000313" key="1">
    <source>
        <dbReference type="EMBL" id="CAK0905332.1"/>
    </source>
</evidence>
<feature type="non-terminal residue" evidence="1">
    <location>
        <position position="162"/>
    </location>
</feature>
<evidence type="ECO:0000313" key="2">
    <source>
        <dbReference type="Proteomes" id="UP001189429"/>
    </source>
</evidence>
<dbReference type="Proteomes" id="UP001189429">
    <property type="component" value="Unassembled WGS sequence"/>
</dbReference>
<organism evidence="1 2">
    <name type="scientific">Prorocentrum cordatum</name>
    <dbReference type="NCBI Taxonomy" id="2364126"/>
    <lineage>
        <taxon>Eukaryota</taxon>
        <taxon>Sar</taxon>
        <taxon>Alveolata</taxon>
        <taxon>Dinophyceae</taxon>
        <taxon>Prorocentrales</taxon>
        <taxon>Prorocentraceae</taxon>
        <taxon>Prorocentrum</taxon>
    </lineage>
</organism>
<reference evidence="1" key="1">
    <citation type="submission" date="2023-10" db="EMBL/GenBank/DDBJ databases">
        <authorList>
            <person name="Chen Y."/>
            <person name="Shah S."/>
            <person name="Dougan E. K."/>
            <person name="Thang M."/>
            <person name="Chan C."/>
        </authorList>
    </citation>
    <scope>NUCLEOTIDE SEQUENCE [LARGE SCALE GENOMIC DNA]</scope>
</reference>
<comment type="caution">
    <text evidence="1">The sequence shown here is derived from an EMBL/GenBank/DDBJ whole genome shotgun (WGS) entry which is preliminary data.</text>
</comment>
<gene>
    <name evidence="1" type="ORF">PCOR1329_LOCUS81072</name>
</gene>